<evidence type="ECO:0000313" key="2">
    <source>
        <dbReference type="EMBL" id="KAK9905818.1"/>
    </source>
</evidence>
<protein>
    <recommendedName>
        <fullName evidence="4">Chlorophyll a-b binding protein, chloroplastic</fullName>
    </recommendedName>
</protein>
<keyword evidence="3" id="KW-1185">Reference proteome</keyword>
<keyword evidence="1" id="KW-0732">Signal</keyword>
<sequence length="175" mass="18484">MRSLTALAVLAMLSAAHAQKDVPIIREINNVVGSVVALENSLLTPLAPWGRKLRTFIPAVPSPDPMVVKGNALGSIFYVAGGLYNPELYKAAVTGVQPSGRKLQTFLPSIPFITNKPKGPDGFPDPYGFIPAANLVASALKGKFPHRKLSSAEEGLSATAEAVHAALGFNRRTQA</sequence>
<reference evidence="2 3" key="1">
    <citation type="journal article" date="2024" name="Nat. Commun.">
        <title>Phylogenomics reveals the evolutionary origins of lichenization in chlorophyte algae.</title>
        <authorList>
            <person name="Puginier C."/>
            <person name="Libourel C."/>
            <person name="Otte J."/>
            <person name="Skaloud P."/>
            <person name="Haon M."/>
            <person name="Grisel S."/>
            <person name="Petersen M."/>
            <person name="Berrin J.G."/>
            <person name="Delaux P.M."/>
            <person name="Dal Grande F."/>
            <person name="Keller J."/>
        </authorList>
    </citation>
    <scope>NUCLEOTIDE SEQUENCE [LARGE SCALE GENOMIC DNA]</scope>
    <source>
        <strain evidence="2 3">SAG 216-7</strain>
    </source>
</reference>
<proteinExistence type="predicted"/>
<evidence type="ECO:0008006" key="4">
    <source>
        <dbReference type="Google" id="ProtNLM"/>
    </source>
</evidence>
<dbReference type="EMBL" id="JALJOT010000011">
    <property type="protein sequence ID" value="KAK9905818.1"/>
    <property type="molecule type" value="Genomic_DNA"/>
</dbReference>
<organism evidence="2 3">
    <name type="scientific">Coccomyxa subellipsoidea</name>
    <dbReference type="NCBI Taxonomy" id="248742"/>
    <lineage>
        <taxon>Eukaryota</taxon>
        <taxon>Viridiplantae</taxon>
        <taxon>Chlorophyta</taxon>
        <taxon>core chlorophytes</taxon>
        <taxon>Trebouxiophyceae</taxon>
        <taxon>Trebouxiophyceae incertae sedis</taxon>
        <taxon>Coccomyxaceae</taxon>
        <taxon>Coccomyxa</taxon>
    </lineage>
</organism>
<feature type="signal peptide" evidence="1">
    <location>
        <begin position="1"/>
        <end position="18"/>
    </location>
</feature>
<name>A0ABR2YIF3_9CHLO</name>
<comment type="caution">
    <text evidence="2">The sequence shown here is derived from an EMBL/GenBank/DDBJ whole genome shotgun (WGS) entry which is preliminary data.</text>
</comment>
<dbReference type="Proteomes" id="UP001491310">
    <property type="component" value="Unassembled WGS sequence"/>
</dbReference>
<feature type="chain" id="PRO_5046695801" description="Chlorophyll a-b binding protein, chloroplastic" evidence="1">
    <location>
        <begin position="19"/>
        <end position="175"/>
    </location>
</feature>
<evidence type="ECO:0000313" key="3">
    <source>
        <dbReference type="Proteomes" id="UP001491310"/>
    </source>
</evidence>
<gene>
    <name evidence="2" type="ORF">WJX75_006883</name>
</gene>
<accession>A0ABR2YIF3</accession>
<evidence type="ECO:0000256" key="1">
    <source>
        <dbReference type="SAM" id="SignalP"/>
    </source>
</evidence>